<reference evidence="1" key="1">
    <citation type="submission" date="2021-02" db="EMBL/GenBank/DDBJ databases">
        <authorList>
            <consortium name="DOE Joint Genome Institute"/>
            <person name="Ahrendt S."/>
            <person name="Looney B.P."/>
            <person name="Miyauchi S."/>
            <person name="Morin E."/>
            <person name="Drula E."/>
            <person name="Courty P.E."/>
            <person name="Chicoki N."/>
            <person name="Fauchery L."/>
            <person name="Kohler A."/>
            <person name="Kuo A."/>
            <person name="Labutti K."/>
            <person name="Pangilinan J."/>
            <person name="Lipzen A."/>
            <person name="Riley R."/>
            <person name="Andreopoulos W."/>
            <person name="He G."/>
            <person name="Johnson J."/>
            <person name="Barry K.W."/>
            <person name="Grigoriev I.V."/>
            <person name="Nagy L."/>
            <person name="Hibbett D."/>
            <person name="Henrissat B."/>
            <person name="Matheny P.B."/>
            <person name="Labbe J."/>
            <person name="Martin F."/>
        </authorList>
    </citation>
    <scope>NUCLEOTIDE SEQUENCE</scope>
    <source>
        <strain evidence="1">FP105234-sp</strain>
    </source>
</reference>
<comment type="caution">
    <text evidence="1">The sequence shown here is derived from an EMBL/GenBank/DDBJ whole genome shotgun (WGS) entry which is preliminary data.</text>
</comment>
<sequence>MKAMSSPRGTGQYLTPCQTTTLLAPRWYRAVLAVPNAARSRLRNHETALPQINLSHSVHPGLRRVSYRPDVTNRSRISPQSTLSQPLARVSPGRSLLVFCVGSGRSAALRIW</sequence>
<protein>
    <submittedName>
        <fullName evidence="1">Uncharacterized protein</fullName>
    </submittedName>
</protein>
<reference evidence="1" key="2">
    <citation type="journal article" date="2022" name="New Phytol.">
        <title>Evolutionary transition to the ectomycorrhizal habit in the genomes of a hyperdiverse lineage of mushroom-forming fungi.</title>
        <authorList>
            <person name="Looney B."/>
            <person name="Miyauchi S."/>
            <person name="Morin E."/>
            <person name="Drula E."/>
            <person name="Courty P.E."/>
            <person name="Kohler A."/>
            <person name="Kuo A."/>
            <person name="LaButti K."/>
            <person name="Pangilinan J."/>
            <person name="Lipzen A."/>
            <person name="Riley R."/>
            <person name="Andreopoulos W."/>
            <person name="He G."/>
            <person name="Johnson J."/>
            <person name="Nolan M."/>
            <person name="Tritt A."/>
            <person name="Barry K.W."/>
            <person name="Grigoriev I.V."/>
            <person name="Nagy L.G."/>
            <person name="Hibbett D."/>
            <person name="Henrissat B."/>
            <person name="Matheny P.B."/>
            <person name="Labbe J."/>
            <person name="Martin F.M."/>
        </authorList>
    </citation>
    <scope>NUCLEOTIDE SEQUENCE</scope>
    <source>
        <strain evidence="1">FP105234-sp</strain>
    </source>
</reference>
<evidence type="ECO:0000313" key="1">
    <source>
        <dbReference type="EMBL" id="KAI0044747.1"/>
    </source>
</evidence>
<accession>A0ACB8RLH7</accession>
<dbReference type="EMBL" id="MU275972">
    <property type="protein sequence ID" value="KAI0044747.1"/>
    <property type="molecule type" value="Genomic_DNA"/>
</dbReference>
<gene>
    <name evidence="1" type="ORF">FA95DRAFT_219513</name>
</gene>
<evidence type="ECO:0000313" key="2">
    <source>
        <dbReference type="Proteomes" id="UP000814033"/>
    </source>
</evidence>
<keyword evidence="2" id="KW-1185">Reference proteome</keyword>
<proteinExistence type="predicted"/>
<name>A0ACB8RLH7_9AGAM</name>
<organism evidence="1 2">
    <name type="scientific">Auriscalpium vulgare</name>
    <dbReference type="NCBI Taxonomy" id="40419"/>
    <lineage>
        <taxon>Eukaryota</taxon>
        <taxon>Fungi</taxon>
        <taxon>Dikarya</taxon>
        <taxon>Basidiomycota</taxon>
        <taxon>Agaricomycotina</taxon>
        <taxon>Agaricomycetes</taxon>
        <taxon>Russulales</taxon>
        <taxon>Auriscalpiaceae</taxon>
        <taxon>Auriscalpium</taxon>
    </lineage>
</organism>
<dbReference type="Proteomes" id="UP000814033">
    <property type="component" value="Unassembled WGS sequence"/>
</dbReference>